<protein>
    <recommendedName>
        <fullName evidence="4">Yip1 domain-containing protein</fullName>
    </recommendedName>
</protein>
<dbReference type="EMBL" id="JAHBCL010000060">
    <property type="protein sequence ID" value="MBS7528779.1"/>
    <property type="molecule type" value="Genomic_DNA"/>
</dbReference>
<organism evidence="2 3">
    <name type="scientific">Fusibacter paucivorans</name>
    <dbReference type="NCBI Taxonomy" id="76009"/>
    <lineage>
        <taxon>Bacteria</taxon>
        <taxon>Bacillati</taxon>
        <taxon>Bacillota</taxon>
        <taxon>Clostridia</taxon>
        <taxon>Eubacteriales</taxon>
        <taxon>Eubacteriales Family XII. Incertae Sedis</taxon>
        <taxon>Fusibacter</taxon>
    </lineage>
</organism>
<dbReference type="Proteomes" id="UP000746471">
    <property type="component" value="Unassembled WGS sequence"/>
</dbReference>
<sequence length="119" mass="13155">MKYLKQISEASKTPKYSKLNGLVTKLLATAAILIPVVFALNHLLRAIGAGYDIKLFGIAIWIVSIISFILSICAILLSFWGLKRDLGSALAYLLHILAGLFVLIVLSGLVFMPFMYIIW</sequence>
<feature type="transmembrane region" description="Helical" evidence="1">
    <location>
        <begin position="21"/>
        <end position="44"/>
    </location>
</feature>
<keyword evidence="1" id="KW-0812">Transmembrane</keyword>
<keyword evidence="3" id="KW-1185">Reference proteome</keyword>
<evidence type="ECO:0000313" key="2">
    <source>
        <dbReference type="EMBL" id="MBS7528779.1"/>
    </source>
</evidence>
<keyword evidence="1" id="KW-1133">Transmembrane helix</keyword>
<feature type="transmembrane region" description="Helical" evidence="1">
    <location>
        <begin position="56"/>
        <end position="80"/>
    </location>
</feature>
<gene>
    <name evidence="2" type="ORF">KHM83_19105</name>
</gene>
<feature type="transmembrane region" description="Helical" evidence="1">
    <location>
        <begin position="92"/>
        <end position="118"/>
    </location>
</feature>
<dbReference type="RefSeq" id="WP_213238634.1">
    <property type="nucleotide sequence ID" value="NZ_JAHBCL010000060.1"/>
</dbReference>
<comment type="caution">
    <text evidence="2">The sequence shown here is derived from an EMBL/GenBank/DDBJ whole genome shotgun (WGS) entry which is preliminary data.</text>
</comment>
<keyword evidence="1" id="KW-0472">Membrane</keyword>
<proteinExistence type="predicted"/>
<accession>A0ABS5PUD5</accession>
<name>A0ABS5PUD5_9FIRM</name>
<evidence type="ECO:0008006" key="4">
    <source>
        <dbReference type="Google" id="ProtNLM"/>
    </source>
</evidence>
<reference evidence="2 3" key="1">
    <citation type="submission" date="2021-05" db="EMBL/GenBank/DDBJ databases">
        <title>Fusibacter ferrireducens sp. nov., an anaerobic, sulfur- and Fe-reducing bacterium isolated from the mangrove sediment.</title>
        <authorList>
            <person name="Qiu D."/>
        </authorList>
    </citation>
    <scope>NUCLEOTIDE SEQUENCE [LARGE SCALE GENOMIC DNA]</scope>
    <source>
        <strain evidence="2 3">DSM 12116</strain>
    </source>
</reference>
<evidence type="ECO:0000256" key="1">
    <source>
        <dbReference type="SAM" id="Phobius"/>
    </source>
</evidence>
<evidence type="ECO:0000313" key="3">
    <source>
        <dbReference type="Proteomes" id="UP000746471"/>
    </source>
</evidence>